<feature type="domain" description="EAL" evidence="2">
    <location>
        <begin position="419"/>
        <end position="669"/>
    </location>
</feature>
<dbReference type="Gene3D" id="3.30.450.20">
    <property type="entry name" value="PAS domain"/>
    <property type="match status" value="2"/>
</dbReference>
<organism evidence="4">
    <name type="scientific">Methyloraptor flagellatus</name>
    <dbReference type="NCBI Taxonomy" id="3162530"/>
    <lineage>
        <taxon>Bacteria</taxon>
        <taxon>Pseudomonadati</taxon>
        <taxon>Pseudomonadota</taxon>
        <taxon>Alphaproteobacteria</taxon>
        <taxon>Hyphomicrobiales</taxon>
        <taxon>Ancalomicrobiaceae</taxon>
        <taxon>Methyloraptor</taxon>
    </lineage>
</organism>
<dbReference type="InterPro" id="IPR043128">
    <property type="entry name" value="Rev_trsase/Diguanyl_cyclase"/>
</dbReference>
<dbReference type="SUPFAM" id="SSF141868">
    <property type="entry name" value="EAL domain-like"/>
    <property type="match status" value="1"/>
</dbReference>
<dbReference type="PROSITE" id="PS50112">
    <property type="entry name" value="PAS"/>
    <property type="match status" value="1"/>
</dbReference>
<reference evidence="4" key="1">
    <citation type="submission" date="2024-06" db="EMBL/GenBank/DDBJ databases">
        <title>Methylostella associata gen. nov., sp. nov., a novel Ancalomicrobiaceae-affiliated facultatively methylotrophic bacteria that feed on methanotrophs of the genus Methylococcus.</title>
        <authorList>
            <person name="Saltykova V."/>
            <person name="Danilova O.V."/>
            <person name="Oshkin I.Y."/>
            <person name="Belova S.E."/>
            <person name="Pimenov N.V."/>
            <person name="Dedysh S.N."/>
        </authorList>
    </citation>
    <scope>NUCLEOTIDE SEQUENCE</scope>
    <source>
        <strain evidence="4">S20</strain>
    </source>
</reference>
<dbReference type="CDD" id="cd01948">
    <property type="entry name" value="EAL"/>
    <property type="match status" value="1"/>
</dbReference>
<dbReference type="CDD" id="cd01949">
    <property type="entry name" value="GGDEF"/>
    <property type="match status" value="1"/>
</dbReference>
<evidence type="ECO:0000259" key="3">
    <source>
        <dbReference type="PROSITE" id="PS50887"/>
    </source>
</evidence>
<dbReference type="Pfam" id="PF12860">
    <property type="entry name" value="PAS_7"/>
    <property type="match status" value="1"/>
</dbReference>
<dbReference type="PROSITE" id="PS50887">
    <property type="entry name" value="GGDEF"/>
    <property type="match status" value="1"/>
</dbReference>
<dbReference type="Pfam" id="PF08448">
    <property type="entry name" value="PAS_4"/>
    <property type="match status" value="1"/>
</dbReference>
<dbReference type="SMART" id="SM00267">
    <property type="entry name" value="GGDEF"/>
    <property type="match status" value="1"/>
</dbReference>
<evidence type="ECO:0000259" key="2">
    <source>
        <dbReference type="PROSITE" id="PS50883"/>
    </source>
</evidence>
<dbReference type="NCBIfam" id="TIGR00254">
    <property type="entry name" value="GGDEF"/>
    <property type="match status" value="1"/>
</dbReference>
<dbReference type="PANTHER" id="PTHR44757">
    <property type="entry name" value="DIGUANYLATE CYCLASE DGCP"/>
    <property type="match status" value="1"/>
</dbReference>
<dbReference type="InterPro" id="IPR035919">
    <property type="entry name" value="EAL_sf"/>
</dbReference>
<dbReference type="InterPro" id="IPR029787">
    <property type="entry name" value="Nucleotide_cyclase"/>
</dbReference>
<dbReference type="InterPro" id="IPR001633">
    <property type="entry name" value="EAL_dom"/>
</dbReference>
<gene>
    <name evidence="4" type="ORF">ABS361_03060</name>
</gene>
<dbReference type="InterPro" id="IPR052155">
    <property type="entry name" value="Biofilm_reg_signaling"/>
</dbReference>
<accession>A0AAU7XCG6</accession>
<dbReference type="RefSeq" id="WP_407050373.1">
    <property type="nucleotide sequence ID" value="NZ_CP158568.1"/>
</dbReference>
<dbReference type="InterPro" id="IPR000160">
    <property type="entry name" value="GGDEF_dom"/>
</dbReference>
<dbReference type="InterPro" id="IPR013656">
    <property type="entry name" value="PAS_4"/>
</dbReference>
<dbReference type="Pfam" id="PF00990">
    <property type="entry name" value="GGDEF"/>
    <property type="match status" value="1"/>
</dbReference>
<protein>
    <submittedName>
        <fullName evidence="4">EAL domain-containing protein</fullName>
    </submittedName>
</protein>
<dbReference type="InterPro" id="IPR035965">
    <property type="entry name" value="PAS-like_dom_sf"/>
</dbReference>
<dbReference type="SUPFAM" id="SSF55785">
    <property type="entry name" value="PYP-like sensor domain (PAS domain)"/>
    <property type="match status" value="2"/>
</dbReference>
<dbReference type="InterPro" id="IPR000014">
    <property type="entry name" value="PAS"/>
</dbReference>
<feature type="domain" description="PAS" evidence="1">
    <location>
        <begin position="132"/>
        <end position="188"/>
    </location>
</feature>
<dbReference type="KEGG" id="mflg:ABS361_03060"/>
<dbReference type="SMART" id="SM00052">
    <property type="entry name" value="EAL"/>
    <property type="match status" value="1"/>
</dbReference>
<dbReference type="Gene3D" id="3.30.70.270">
    <property type="match status" value="1"/>
</dbReference>
<proteinExistence type="predicted"/>
<evidence type="ECO:0000259" key="1">
    <source>
        <dbReference type="PROSITE" id="PS50112"/>
    </source>
</evidence>
<dbReference type="SMART" id="SM00091">
    <property type="entry name" value="PAS"/>
    <property type="match status" value="2"/>
</dbReference>
<dbReference type="EMBL" id="CP158568">
    <property type="protein sequence ID" value="XBY45283.1"/>
    <property type="molecule type" value="Genomic_DNA"/>
</dbReference>
<feature type="domain" description="GGDEF" evidence="3">
    <location>
        <begin position="278"/>
        <end position="410"/>
    </location>
</feature>
<dbReference type="SUPFAM" id="SSF55073">
    <property type="entry name" value="Nucleotide cyclase"/>
    <property type="match status" value="1"/>
</dbReference>
<dbReference type="AlphaFoldDB" id="A0AAU7XCG6"/>
<dbReference type="Pfam" id="PF00563">
    <property type="entry name" value="EAL"/>
    <property type="match status" value="1"/>
</dbReference>
<sequence>MSRRKVDRPDPLATIGEALDALPQGIVVLDAEGRYLLWNKRYAEIYQGSADLFAIGRRLEDTLRIGIARGQYPEAAGREEEWLARRMDRMRNPGAAFEQRLTDGRCILIDERRTSDGGFIGIRVDITEMKEREESFRLLFDDNPVPMFVVERDTGLVLAVNSAATDTYGFSPETIVGRSFDDVQPTEHIAGKQSVSGSEEWEARHVTASGEVIEVTAYARRLPYQGKQAWLVAAIDVTERNRAVARAAFLAHHDSLTGLANRAYFDVRLHELTAAADPSFSLVSIDLDRFKSVNDTFGHPYGDLLLVEVARRLRAVCGDTDFIARLGGDEFVILTPLVDPKRLADFARTINQALARTYQIDDHRMVIGSSIGVVTAPGDGITVDNAIARADLALYRAKAKGGDTYEFFEAEMNAAFLARRRMEMDLAGAIEDDRITVHYQPLVDLDSGAVVAFEALARWEHPTHGFVPPSDFIALAEETGQIDTIGRIVMEKACADAARWPNDVRVAINLSPVQFRSGSLFANVKRALELSGLHATRLELEITEALLLERTEMVVSTLHALRGLGARISMDDFGTGYSSLSYLRSFPFDKIKIDRSFVRDLASSSDAAAIVRTIVDLGASLGMKVTAEGIEDGAAADLLRAQGCAEGQGYYFGRPQPVSAIEAGMLAATLPALKRA</sequence>
<dbReference type="CDD" id="cd00130">
    <property type="entry name" value="PAS"/>
    <property type="match status" value="1"/>
</dbReference>
<name>A0AAU7XCG6_9HYPH</name>
<dbReference type="PROSITE" id="PS50883">
    <property type="entry name" value="EAL"/>
    <property type="match status" value="1"/>
</dbReference>
<dbReference type="PANTHER" id="PTHR44757:SF2">
    <property type="entry name" value="BIOFILM ARCHITECTURE MAINTENANCE PROTEIN MBAA"/>
    <property type="match status" value="1"/>
</dbReference>
<dbReference type="Gene3D" id="3.20.20.450">
    <property type="entry name" value="EAL domain"/>
    <property type="match status" value="1"/>
</dbReference>
<dbReference type="NCBIfam" id="TIGR00229">
    <property type="entry name" value="sensory_box"/>
    <property type="match status" value="1"/>
</dbReference>
<evidence type="ECO:0000313" key="4">
    <source>
        <dbReference type="EMBL" id="XBY45283.1"/>
    </source>
</evidence>